<dbReference type="GO" id="GO:0045892">
    <property type="term" value="P:negative regulation of DNA-templated transcription"/>
    <property type="evidence" value="ECO:0007669"/>
    <property type="project" value="TreeGrafter"/>
</dbReference>
<name>A0AA90NFJ4_9ACTN</name>
<dbReference type="PANTHER" id="PTHR44846:SF17">
    <property type="entry name" value="GNTR-FAMILY TRANSCRIPTIONAL REGULATOR"/>
    <property type="match status" value="1"/>
</dbReference>
<dbReference type="GO" id="GO:0003700">
    <property type="term" value="F:DNA-binding transcription factor activity"/>
    <property type="evidence" value="ECO:0007669"/>
    <property type="project" value="InterPro"/>
</dbReference>
<dbReference type="EMBL" id="JAUTIX010000002">
    <property type="protein sequence ID" value="MDP0397424.1"/>
    <property type="molecule type" value="Genomic_DNA"/>
</dbReference>
<dbReference type="RefSeq" id="WP_305110638.1">
    <property type="nucleotide sequence ID" value="NZ_JAUTIX010000002.1"/>
</dbReference>
<dbReference type="InterPro" id="IPR028978">
    <property type="entry name" value="Chorismate_lyase_/UTRA_dom_sf"/>
</dbReference>
<dbReference type="GO" id="GO:0003677">
    <property type="term" value="F:DNA binding"/>
    <property type="evidence" value="ECO:0007669"/>
    <property type="project" value="UniProtKB-KW"/>
</dbReference>
<keyword evidence="2" id="KW-0238">DNA-binding</keyword>
<keyword evidence="6" id="KW-1185">Reference proteome</keyword>
<comment type="caution">
    <text evidence="5">The sequence shown here is derived from an EMBL/GenBank/DDBJ whole genome shotgun (WGS) entry which is preliminary data.</text>
</comment>
<dbReference type="AlphaFoldDB" id="A0AA90NFJ4"/>
<reference evidence="5" key="1">
    <citation type="submission" date="2023-08" db="EMBL/GenBank/DDBJ databases">
        <title>The draft genome of Tsukamurella strandjordii strain 050030.</title>
        <authorList>
            <person name="Zhao F."/>
            <person name="Feng Y."/>
            <person name="Zong Z."/>
        </authorList>
    </citation>
    <scope>NUCLEOTIDE SEQUENCE</scope>
    <source>
        <strain evidence="5">050030</strain>
    </source>
</reference>
<evidence type="ECO:0000313" key="6">
    <source>
        <dbReference type="Proteomes" id="UP001178281"/>
    </source>
</evidence>
<accession>A0AA90NFJ4</accession>
<dbReference type="Gene3D" id="3.40.1410.10">
    <property type="entry name" value="Chorismate lyase-like"/>
    <property type="match status" value="1"/>
</dbReference>
<dbReference type="SMART" id="SM00866">
    <property type="entry name" value="UTRA"/>
    <property type="match status" value="1"/>
</dbReference>
<dbReference type="InterPro" id="IPR011663">
    <property type="entry name" value="UTRA"/>
</dbReference>
<dbReference type="Pfam" id="PF07702">
    <property type="entry name" value="UTRA"/>
    <property type="match status" value="1"/>
</dbReference>
<dbReference type="InterPro" id="IPR000524">
    <property type="entry name" value="Tscrpt_reg_HTH_GntR"/>
</dbReference>
<dbReference type="Proteomes" id="UP001178281">
    <property type="component" value="Unassembled WGS sequence"/>
</dbReference>
<dbReference type="PROSITE" id="PS50949">
    <property type="entry name" value="HTH_GNTR"/>
    <property type="match status" value="1"/>
</dbReference>
<dbReference type="PRINTS" id="PR00035">
    <property type="entry name" value="HTHGNTR"/>
</dbReference>
<gene>
    <name evidence="5" type="ORF">Q7X28_05745</name>
</gene>
<keyword evidence="1" id="KW-0805">Transcription regulation</keyword>
<dbReference type="SMART" id="SM00345">
    <property type="entry name" value="HTH_GNTR"/>
    <property type="match status" value="1"/>
</dbReference>
<evidence type="ECO:0000256" key="2">
    <source>
        <dbReference type="ARBA" id="ARBA00023125"/>
    </source>
</evidence>
<evidence type="ECO:0000259" key="4">
    <source>
        <dbReference type="PROSITE" id="PS50949"/>
    </source>
</evidence>
<organism evidence="5 6">
    <name type="scientific">Tsukamurella strandjordii</name>
    <dbReference type="NCBI Taxonomy" id="147577"/>
    <lineage>
        <taxon>Bacteria</taxon>
        <taxon>Bacillati</taxon>
        <taxon>Actinomycetota</taxon>
        <taxon>Actinomycetes</taxon>
        <taxon>Mycobacteriales</taxon>
        <taxon>Tsukamurellaceae</taxon>
        <taxon>Tsukamurella</taxon>
    </lineage>
</organism>
<dbReference type="SUPFAM" id="SSF64288">
    <property type="entry name" value="Chorismate lyase-like"/>
    <property type="match status" value="1"/>
</dbReference>
<dbReference type="InterPro" id="IPR036388">
    <property type="entry name" value="WH-like_DNA-bd_sf"/>
</dbReference>
<sequence length="254" mass="27442">MTAGQPLHQRLAAEFRTRIGSGDWPEGEQAPSEASLCEEFGTSRGPVRQALATLRAEGLIVGGQGRSPVVRRNVPSHSASALGSFTAWATEQGREPGQRTTLQARIPATEEIAERLQVAAGDPVLELRRVRTLDGAPALREEMYFTWELGRRLMEFDPDSGSVNRFLLDAGADLFASTHQLDAVAATVEDATDLAVPEGSPLLRVRRITTDSAGDVVEYSEDRYVPGVTTVTVENRLVAAPAATLRSLPVRRNA</sequence>
<dbReference type="Pfam" id="PF00392">
    <property type="entry name" value="GntR"/>
    <property type="match status" value="1"/>
</dbReference>
<keyword evidence="3" id="KW-0804">Transcription</keyword>
<dbReference type="InterPro" id="IPR036390">
    <property type="entry name" value="WH_DNA-bd_sf"/>
</dbReference>
<dbReference type="SUPFAM" id="SSF46785">
    <property type="entry name" value="Winged helix' DNA-binding domain"/>
    <property type="match status" value="1"/>
</dbReference>
<feature type="domain" description="HTH gntR-type" evidence="4">
    <location>
        <begin position="5"/>
        <end position="73"/>
    </location>
</feature>
<evidence type="ECO:0000256" key="3">
    <source>
        <dbReference type="ARBA" id="ARBA00023163"/>
    </source>
</evidence>
<dbReference type="Gene3D" id="1.10.10.10">
    <property type="entry name" value="Winged helix-like DNA-binding domain superfamily/Winged helix DNA-binding domain"/>
    <property type="match status" value="1"/>
</dbReference>
<evidence type="ECO:0000256" key="1">
    <source>
        <dbReference type="ARBA" id="ARBA00023015"/>
    </source>
</evidence>
<protein>
    <submittedName>
        <fullName evidence="5">GntR family transcriptional regulator</fullName>
    </submittedName>
</protein>
<dbReference type="InterPro" id="IPR050679">
    <property type="entry name" value="Bact_HTH_transcr_reg"/>
</dbReference>
<evidence type="ECO:0000313" key="5">
    <source>
        <dbReference type="EMBL" id="MDP0397424.1"/>
    </source>
</evidence>
<dbReference type="PANTHER" id="PTHR44846">
    <property type="entry name" value="MANNOSYL-D-GLYCERATE TRANSPORT/METABOLISM SYSTEM REPRESSOR MNGR-RELATED"/>
    <property type="match status" value="1"/>
</dbReference>
<proteinExistence type="predicted"/>
<dbReference type="CDD" id="cd07377">
    <property type="entry name" value="WHTH_GntR"/>
    <property type="match status" value="1"/>
</dbReference>